<organism evidence="1 2">
    <name type="scientific">Stylonychia lemnae</name>
    <name type="common">Ciliate</name>
    <dbReference type="NCBI Taxonomy" id="5949"/>
    <lineage>
        <taxon>Eukaryota</taxon>
        <taxon>Sar</taxon>
        <taxon>Alveolata</taxon>
        <taxon>Ciliophora</taxon>
        <taxon>Intramacronucleata</taxon>
        <taxon>Spirotrichea</taxon>
        <taxon>Stichotrichia</taxon>
        <taxon>Sporadotrichida</taxon>
        <taxon>Oxytrichidae</taxon>
        <taxon>Stylonychinae</taxon>
        <taxon>Stylonychia</taxon>
    </lineage>
</organism>
<proteinExistence type="predicted"/>
<reference evidence="1 2" key="1">
    <citation type="submission" date="2014-06" db="EMBL/GenBank/DDBJ databases">
        <authorList>
            <person name="Swart Estienne"/>
        </authorList>
    </citation>
    <scope>NUCLEOTIDE SEQUENCE [LARGE SCALE GENOMIC DNA]</scope>
    <source>
        <strain evidence="1 2">130c</strain>
    </source>
</reference>
<keyword evidence="2" id="KW-1185">Reference proteome</keyword>
<dbReference type="Proteomes" id="UP000039865">
    <property type="component" value="Unassembled WGS sequence"/>
</dbReference>
<gene>
    <name evidence="1" type="primary">Contig19679.g20866</name>
    <name evidence="1" type="ORF">STYLEM_4338</name>
</gene>
<dbReference type="AlphaFoldDB" id="A0A077ZZN6"/>
<sequence length="178" mass="21254">MEKGGLYNRGSILLSKSKKSVNKNHTFAVIIACSYIFLQDKEAEEQVDSFKRKQEKMSQVHEHRRIQIYGSKEEQKQLAKTYHNECDNLVYWQNTKKKDEQRRDQFETKRCNDLFTSQCEAARQQEIAKREMLKRVQEENLMMSSNRKRTEVVSNVQENIKRQQDINNAKHTYSTMIR</sequence>
<evidence type="ECO:0000313" key="2">
    <source>
        <dbReference type="Proteomes" id="UP000039865"/>
    </source>
</evidence>
<protein>
    <submittedName>
        <fullName evidence="1">Uncharacterized protein</fullName>
    </submittedName>
</protein>
<accession>A0A077ZZN6</accession>
<evidence type="ECO:0000313" key="1">
    <source>
        <dbReference type="EMBL" id="CDW75350.1"/>
    </source>
</evidence>
<dbReference type="InParanoid" id="A0A077ZZN6"/>
<dbReference type="EMBL" id="CCKQ01004199">
    <property type="protein sequence ID" value="CDW75350.1"/>
    <property type="molecule type" value="Genomic_DNA"/>
</dbReference>
<name>A0A077ZZN6_STYLE</name>